<evidence type="ECO:0000256" key="1">
    <source>
        <dbReference type="ARBA" id="ARBA00000822"/>
    </source>
</evidence>
<dbReference type="InterPro" id="IPR001579">
    <property type="entry name" value="Glyco_hydro_18_chit_AS"/>
</dbReference>
<gene>
    <name evidence="16" type="ORF">ACFP3U_26265</name>
</gene>
<dbReference type="InterPro" id="IPR011583">
    <property type="entry name" value="Chitinase_II/V-like_cat"/>
</dbReference>
<evidence type="ECO:0000313" key="17">
    <source>
        <dbReference type="Proteomes" id="UP001595975"/>
    </source>
</evidence>
<proteinExistence type="inferred from homology"/>
<dbReference type="PROSITE" id="PS01095">
    <property type="entry name" value="GH18_1"/>
    <property type="match status" value="1"/>
</dbReference>
<dbReference type="InterPro" id="IPR017853">
    <property type="entry name" value="GH"/>
</dbReference>
<comment type="similarity">
    <text evidence="2">Belongs to the glycosyl hydrolase 18 family. Chitinase class II subfamily.</text>
</comment>
<evidence type="ECO:0000256" key="4">
    <source>
        <dbReference type="ARBA" id="ARBA00022729"/>
    </source>
</evidence>
<dbReference type="Gene3D" id="3.10.50.10">
    <property type="match status" value="1"/>
</dbReference>
<evidence type="ECO:0000259" key="15">
    <source>
        <dbReference type="PROSITE" id="PS51910"/>
    </source>
</evidence>
<dbReference type="InterPro" id="IPR013783">
    <property type="entry name" value="Ig-like_fold"/>
</dbReference>
<keyword evidence="9" id="KW-0624">Polysaccharide degradation</keyword>
<evidence type="ECO:0000256" key="11">
    <source>
        <dbReference type="SAM" id="MobiDB-lite"/>
    </source>
</evidence>
<evidence type="ECO:0000256" key="5">
    <source>
        <dbReference type="ARBA" id="ARBA00022801"/>
    </source>
</evidence>
<dbReference type="InterPro" id="IPR029070">
    <property type="entry name" value="Chitinase_insertion_sf"/>
</dbReference>
<dbReference type="PROSITE" id="PS50853">
    <property type="entry name" value="FN3"/>
    <property type="match status" value="2"/>
</dbReference>
<dbReference type="InterPro" id="IPR008965">
    <property type="entry name" value="CBM2/CBM3_carb-bd_dom_sf"/>
</dbReference>
<dbReference type="SMART" id="SM00637">
    <property type="entry name" value="CBD_II"/>
    <property type="match status" value="1"/>
</dbReference>
<feature type="signal peptide" evidence="12">
    <location>
        <begin position="1"/>
        <end position="32"/>
    </location>
</feature>
<evidence type="ECO:0000256" key="6">
    <source>
        <dbReference type="ARBA" id="ARBA00023024"/>
    </source>
</evidence>
<keyword evidence="17" id="KW-1185">Reference proteome</keyword>
<evidence type="ECO:0000256" key="3">
    <source>
        <dbReference type="ARBA" id="ARBA00012729"/>
    </source>
</evidence>
<dbReference type="Proteomes" id="UP001595975">
    <property type="component" value="Unassembled WGS sequence"/>
</dbReference>
<dbReference type="InterPro" id="IPR003961">
    <property type="entry name" value="FN3_dom"/>
</dbReference>
<dbReference type="Gene3D" id="3.20.20.80">
    <property type="entry name" value="Glycosidases"/>
    <property type="match status" value="1"/>
</dbReference>
<reference evidence="17" key="1">
    <citation type="journal article" date="2019" name="Int. J. Syst. Evol. Microbiol.">
        <title>The Global Catalogue of Microorganisms (GCM) 10K type strain sequencing project: providing services to taxonomists for standard genome sequencing and annotation.</title>
        <authorList>
            <consortium name="The Broad Institute Genomics Platform"/>
            <consortium name="The Broad Institute Genome Sequencing Center for Infectious Disease"/>
            <person name="Wu L."/>
            <person name="Ma J."/>
        </authorList>
    </citation>
    <scope>NUCLEOTIDE SEQUENCE [LARGE SCALE GENOMIC DNA]</scope>
    <source>
        <strain evidence="17">CGMCC 4.1437</strain>
    </source>
</reference>
<evidence type="ECO:0000256" key="10">
    <source>
        <dbReference type="RuleBase" id="RU000489"/>
    </source>
</evidence>
<name>A0ABW0XAX3_9ACTN</name>
<feature type="domain" description="CBM2" evidence="14">
    <location>
        <begin position="42"/>
        <end position="152"/>
    </location>
</feature>
<organism evidence="16 17">
    <name type="scientific">Kitasatospora misakiensis</name>
    <dbReference type="NCBI Taxonomy" id="67330"/>
    <lineage>
        <taxon>Bacteria</taxon>
        <taxon>Bacillati</taxon>
        <taxon>Actinomycetota</taxon>
        <taxon>Actinomycetes</taxon>
        <taxon>Kitasatosporales</taxon>
        <taxon>Streptomycetaceae</taxon>
        <taxon>Kitasatospora</taxon>
    </lineage>
</organism>
<dbReference type="InterPro" id="IPR001223">
    <property type="entry name" value="Glyco_hydro18_cat"/>
</dbReference>
<evidence type="ECO:0000256" key="2">
    <source>
        <dbReference type="ARBA" id="ARBA00009121"/>
    </source>
</evidence>
<evidence type="ECO:0000256" key="8">
    <source>
        <dbReference type="ARBA" id="ARBA00023295"/>
    </source>
</evidence>
<dbReference type="SUPFAM" id="SSF51445">
    <property type="entry name" value="(Trans)glycosidases"/>
    <property type="match status" value="1"/>
</dbReference>
<evidence type="ECO:0000259" key="14">
    <source>
        <dbReference type="PROSITE" id="PS51173"/>
    </source>
</evidence>
<sequence length="769" mass="79103">MRRRRISLPLLAAGALLVPLLAAALPATTANAAANAAAERAAEAAAGSVTATFAKGSDWGSGYEGGYTITNGSTAPVDGWTLEFDLPAGNTVASLWNATYTTAASHVTVKNPGWAATLPAGGSYNLGFNIAYSGAYQPLKNCKVNGRPCGGGGGGDQTAPTVPGALQAGTVTQTTVDLSWTASTDNVAVTGYDVFQGTTKAATTDGATTAVTVQGLTAGTAYQFTVQAFDAAGNRSAAAGPVSATTKPPVEDREAPTAPGTPAVTGSDANSVSLSWAPSTDNVGVTAYDVYNGTALAATVTGPAATVGNLAPDTAYTFTVKARDAAGNASPPSGPVTGRTKPGGGNPATMKIGYFTQWSIYARGYSVKQLDTSGSAGRLTTLNYAFANIHPSTKQCFITNKAAGPDNDPNAGDGAGDAWADFGKGWDAGSSVAGTTDTWDQKLAGNFNQLKQLKAKYPNLRTQISLGGWSYSKWFSDAAATDASRKALVSSCIDLYIKGNLPVIDGRGGAGSAAGIFDGIDLDWEWPNSDGHTGNIFRPADKANYTLLAQEFRHQLDALGATTGKHYTLSAFLPADPAKVAAGIDIPGLFGAFDFATVQGYDYHGGWETVTNQQSAIKLAAGDPNPPARQFSSEIAIGAYLAGGAPKSKLTLGIPFYGRGWTGVPRGTTNGLFQTATGPGPGTYEAGFEDYKKLKQMASGGGYTVYRDPVAGYAYLYNGSVFYTYDDPTEIARKTAWIKSQGLAGAMVWAFDGDTPNGELMAAVDNGLK</sequence>
<dbReference type="InterPro" id="IPR036116">
    <property type="entry name" value="FN3_sf"/>
</dbReference>
<feature type="domain" description="Fibronectin type-III" evidence="13">
    <location>
        <begin position="258"/>
        <end position="343"/>
    </location>
</feature>
<keyword evidence="8 10" id="KW-0326">Glycosidase</keyword>
<dbReference type="CDD" id="cd06548">
    <property type="entry name" value="GH18_chitinase"/>
    <property type="match status" value="1"/>
</dbReference>
<comment type="catalytic activity">
    <reaction evidence="1">
        <text>Random endo-hydrolysis of N-acetyl-beta-D-glucosaminide (1-&gt;4)-beta-linkages in chitin and chitodextrins.</text>
        <dbReference type="EC" id="3.2.1.14"/>
    </reaction>
</comment>
<dbReference type="SUPFAM" id="SSF49265">
    <property type="entry name" value="Fibronectin type III"/>
    <property type="match status" value="1"/>
</dbReference>
<dbReference type="SMART" id="SM00060">
    <property type="entry name" value="FN3"/>
    <property type="match status" value="2"/>
</dbReference>
<dbReference type="EMBL" id="JBHSOF010000040">
    <property type="protein sequence ID" value="MFC5666459.1"/>
    <property type="molecule type" value="Genomic_DNA"/>
</dbReference>
<dbReference type="PROSITE" id="PS51910">
    <property type="entry name" value="GH18_2"/>
    <property type="match status" value="1"/>
</dbReference>
<dbReference type="RefSeq" id="WP_380228138.1">
    <property type="nucleotide sequence ID" value="NZ_JBHSOF010000040.1"/>
</dbReference>
<evidence type="ECO:0000256" key="7">
    <source>
        <dbReference type="ARBA" id="ARBA00023277"/>
    </source>
</evidence>
<comment type="caution">
    <text evidence="16">The sequence shown here is derived from an EMBL/GenBank/DDBJ whole genome shotgun (WGS) entry which is preliminary data.</text>
</comment>
<dbReference type="GO" id="GO:0016787">
    <property type="term" value="F:hydrolase activity"/>
    <property type="evidence" value="ECO:0007669"/>
    <property type="project" value="UniProtKB-KW"/>
</dbReference>
<keyword evidence="6" id="KW-0146">Chitin degradation</keyword>
<dbReference type="PROSITE" id="PS51173">
    <property type="entry name" value="CBM2"/>
    <property type="match status" value="1"/>
</dbReference>
<dbReference type="InterPro" id="IPR050314">
    <property type="entry name" value="Glycosyl_Hydrlase_18"/>
</dbReference>
<evidence type="ECO:0000313" key="16">
    <source>
        <dbReference type="EMBL" id="MFC5666459.1"/>
    </source>
</evidence>
<dbReference type="SMART" id="SM00636">
    <property type="entry name" value="Glyco_18"/>
    <property type="match status" value="1"/>
</dbReference>
<evidence type="ECO:0000256" key="9">
    <source>
        <dbReference type="ARBA" id="ARBA00023326"/>
    </source>
</evidence>
<protein>
    <recommendedName>
        <fullName evidence="3">chitinase</fullName>
        <ecNumber evidence="3">3.2.1.14</ecNumber>
    </recommendedName>
</protein>
<dbReference type="Gene3D" id="2.60.40.290">
    <property type="match status" value="1"/>
</dbReference>
<dbReference type="Gene3D" id="2.60.40.10">
    <property type="entry name" value="Immunoglobulins"/>
    <property type="match status" value="2"/>
</dbReference>
<feature type="domain" description="GH18" evidence="15">
    <location>
        <begin position="349"/>
        <end position="769"/>
    </location>
</feature>
<dbReference type="Pfam" id="PF00041">
    <property type="entry name" value="fn3"/>
    <property type="match status" value="2"/>
</dbReference>
<dbReference type="InterPro" id="IPR012291">
    <property type="entry name" value="CBM2_carb-bd_dom_sf"/>
</dbReference>
<evidence type="ECO:0000256" key="12">
    <source>
        <dbReference type="SAM" id="SignalP"/>
    </source>
</evidence>
<accession>A0ABW0XAX3</accession>
<feature type="region of interest" description="Disordered" evidence="11">
    <location>
        <begin position="325"/>
        <end position="346"/>
    </location>
</feature>
<dbReference type="InterPro" id="IPR001919">
    <property type="entry name" value="CBD2"/>
</dbReference>
<keyword evidence="5 10" id="KW-0378">Hydrolase</keyword>
<keyword evidence="4 12" id="KW-0732">Signal</keyword>
<dbReference type="PANTHER" id="PTHR11177:SF317">
    <property type="entry name" value="CHITINASE 12-RELATED"/>
    <property type="match status" value="1"/>
</dbReference>
<dbReference type="CDD" id="cd00063">
    <property type="entry name" value="FN3"/>
    <property type="match status" value="2"/>
</dbReference>
<feature type="domain" description="Fibronectin type-III" evidence="13">
    <location>
        <begin position="162"/>
        <end position="249"/>
    </location>
</feature>
<dbReference type="Pfam" id="PF00553">
    <property type="entry name" value="CBM_2"/>
    <property type="match status" value="1"/>
</dbReference>
<feature type="chain" id="PRO_5045889204" description="chitinase" evidence="12">
    <location>
        <begin position="33"/>
        <end position="769"/>
    </location>
</feature>
<keyword evidence="7" id="KW-0119">Carbohydrate metabolism</keyword>
<feature type="region of interest" description="Disordered" evidence="11">
    <location>
        <begin position="237"/>
        <end position="270"/>
    </location>
</feature>
<dbReference type="EC" id="3.2.1.14" evidence="3"/>
<dbReference type="PANTHER" id="PTHR11177">
    <property type="entry name" value="CHITINASE"/>
    <property type="match status" value="1"/>
</dbReference>
<evidence type="ECO:0000259" key="13">
    <source>
        <dbReference type="PROSITE" id="PS50853"/>
    </source>
</evidence>
<dbReference type="SUPFAM" id="SSF54556">
    <property type="entry name" value="Chitinase insertion domain"/>
    <property type="match status" value="1"/>
</dbReference>
<dbReference type="Pfam" id="PF00704">
    <property type="entry name" value="Glyco_hydro_18"/>
    <property type="match status" value="1"/>
</dbReference>
<dbReference type="SUPFAM" id="SSF49384">
    <property type="entry name" value="Carbohydrate-binding domain"/>
    <property type="match status" value="1"/>
</dbReference>